<organism evidence="1 2">
    <name type="scientific">[Mycobacterium] stephanolepidis</name>
    <dbReference type="NCBI Taxonomy" id="1520670"/>
    <lineage>
        <taxon>Bacteria</taxon>
        <taxon>Bacillati</taxon>
        <taxon>Actinomycetota</taxon>
        <taxon>Actinomycetes</taxon>
        <taxon>Mycobacteriales</taxon>
        <taxon>Mycobacteriaceae</taxon>
        <taxon>Mycobacteroides</taxon>
    </lineage>
</organism>
<evidence type="ECO:0000313" key="1">
    <source>
        <dbReference type="EMBL" id="BAX98691.1"/>
    </source>
</evidence>
<sequence>MTRRIAIVGIDGCGKSAAIARLRELAPPGLGRFPTMTCPDFHDTRDAPLQRLSRQMKAFSDGCDEIESLEMKALAMYFQMTLYGPVERFFLDTFTPTALLCERHPLIEVLVYGPFYLLLAQPDWDGKALEDSISAVLDRHEPGTFDIIRDWHASEANRLGLDRDIWAMLHDVAAIVPKDIASCVATFSDRFRTTLPDVVLWLDVPPEQAAARCAARSAGGVKEAHETPEFLAVLREGYVRTRETLATSFPGVAFHRIDTSDDVDITESVRHCVREGNLFA</sequence>
<keyword evidence="1" id="KW-0418">Kinase</keyword>
<dbReference type="KEGG" id="mste:MSTE_03390"/>
<dbReference type="EMBL" id="AP018165">
    <property type="protein sequence ID" value="BAX98691.1"/>
    <property type="molecule type" value="Genomic_DNA"/>
</dbReference>
<dbReference type="InterPro" id="IPR027417">
    <property type="entry name" value="P-loop_NTPase"/>
</dbReference>
<dbReference type="SUPFAM" id="SSF52540">
    <property type="entry name" value="P-loop containing nucleoside triphosphate hydrolases"/>
    <property type="match status" value="1"/>
</dbReference>
<evidence type="ECO:0000313" key="2">
    <source>
        <dbReference type="Proteomes" id="UP000217954"/>
    </source>
</evidence>
<dbReference type="Gene3D" id="3.40.50.300">
    <property type="entry name" value="P-loop containing nucleotide triphosphate hydrolases"/>
    <property type="match status" value="1"/>
</dbReference>
<proteinExistence type="predicted"/>
<keyword evidence="2" id="KW-1185">Reference proteome</keyword>
<dbReference type="RefSeq" id="WP_096502869.1">
    <property type="nucleotide sequence ID" value="NZ_AP018165.1"/>
</dbReference>
<protein>
    <submittedName>
        <fullName evidence="1">Thymidylate kinase</fullName>
        <ecNumber evidence="1">2.7.4.9</ecNumber>
    </submittedName>
</protein>
<dbReference type="Proteomes" id="UP000217954">
    <property type="component" value="Chromosome"/>
</dbReference>
<dbReference type="EC" id="2.7.4.9" evidence="1"/>
<name>A0A1Z4F0E4_9MYCO</name>
<dbReference type="GO" id="GO:0004798">
    <property type="term" value="F:dTMP kinase activity"/>
    <property type="evidence" value="ECO:0007669"/>
    <property type="project" value="UniProtKB-EC"/>
</dbReference>
<reference evidence="2" key="1">
    <citation type="journal article" date="2017" name="Genome Announc.">
        <title>Complete Genome Sequence of Mycobacterium stephanolepidis.</title>
        <authorList>
            <person name="Fukano H."/>
            <person name="Yoshida M."/>
            <person name="Katayama Y."/>
            <person name="Omatsu T."/>
            <person name="Mizutani T."/>
            <person name="Kurata O."/>
            <person name="Wada S."/>
            <person name="Hoshino Y."/>
        </authorList>
    </citation>
    <scope>NUCLEOTIDE SEQUENCE [LARGE SCALE GENOMIC DNA]</scope>
    <source>
        <strain evidence="2">NJB0901</strain>
    </source>
</reference>
<accession>A0A1Z4F0E4</accession>
<dbReference type="AlphaFoldDB" id="A0A1Z4F0E4"/>
<dbReference type="OrthoDB" id="1494645at2"/>
<reference evidence="1 2" key="2">
    <citation type="journal article" date="2017" name="Int. J. Syst. Evol. Microbiol.">
        <title>Mycobacterium stephanolepidis sp. nov., a rapidly growing species related to Mycobacterium chelonae, isolated from marine teleost fish, Stephanolepis cirrhifer.</title>
        <authorList>
            <person name="Fukano H."/>
            <person name="Wada S."/>
            <person name="Kurata O."/>
            <person name="Katayama K."/>
            <person name="Fujiwara N."/>
            <person name="Hoshino Y."/>
        </authorList>
    </citation>
    <scope>NUCLEOTIDE SEQUENCE [LARGE SCALE GENOMIC DNA]</scope>
    <source>
        <strain evidence="1 2">NJB0901</strain>
    </source>
</reference>
<gene>
    <name evidence="1" type="primary">tmk_2</name>
    <name evidence="1" type="ORF">MSTE_03390</name>
</gene>
<keyword evidence="1" id="KW-0808">Transferase</keyword>